<evidence type="ECO:0000313" key="2">
    <source>
        <dbReference type="Proteomes" id="UP001355653"/>
    </source>
</evidence>
<name>A0ABU6DC09_9BACL</name>
<dbReference type="Proteomes" id="UP001355653">
    <property type="component" value="Unassembled WGS sequence"/>
</dbReference>
<proteinExistence type="predicted"/>
<evidence type="ECO:0000313" key="1">
    <source>
        <dbReference type="EMBL" id="MEB4795295.1"/>
    </source>
</evidence>
<comment type="caution">
    <text evidence="1">The sequence shown here is derived from an EMBL/GenBank/DDBJ whole genome shotgun (WGS) entry which is preliminary data.</text>
</comment>
<accession>A0ABU6DC09</accession>
<dbReference type="RefSeq" id="WP_268597060.1">
    <property type="nucleotide sequence ID" value="NZ_JAROBY010000025.1"/>
</dbReference>
<sequence>MAALISFILLCSAIIASPLLVAIGGAFLIRKDELDNANGKF</sequence>
<organism evidence="1 2">
    <name type="scientific">Paenibacillus chondroitinus</name>
    <dbReference type="NCBI Taxonomy" id="59842"/>
    <lineage>
        <taxon>Bacteria</taxon>
        <taxon>Bacillati</taxon>
        <taxon>Bacillota</taxon>
        <taxon>Bacilli</taxon>
        <taxon>Bacillales</taxon>
        <taxon>Paenibacillaceae</taxon>
        <taxon>Paenibacillus</taxon>
    </lineage>
</organism>
<keyword evidence="2" id="KW-1185">Reference proteome</keyword>
<dbReference type="EMBL" id="JAROBY010000025">
    <property type="protein sequence ID" value="MEB4795295.1"/>
    <property type="molecule type" value="Genomic_DNA"/>
</dbReference>
<gene>
    <name evidence="1" type="ORF">P5G65_15425</name>
</gene>
<protein>
    <submittedName>
        <fullName evidence="1">Uncharacterized protein</fullName>
    </submittedName>
</protein>
<reference evidence="1 2" key="1">
    <citation type="submission" date="2023-03" db="EMBL/GenBank/DDBJ databases">
        <title>Bacillus Genome Sequencing.</title>
        <authorList>
            <person name="Dunlap C."/>
        </authorList>
    </citation>
    <scope>NUCLEOTIDE SEQUENCE [LARGE SCALE GENOMIC DNA]</scope>
    <source>
        <strain evidence="1 2">NRS-1351</strain>
    </source>
</reference>